<evidence type="ECO:0000256" key="2">
    <source>
        <dbReference type="ARBA" id="ARBA00012483"/>
    </source>
</evidence>
<dbReference type="GO" id="GO:0008270">
    <property type="term" value="F:zinc ion binding"/>
    <property type="evidence" value="ECO:0007669"/>
    <property type="project" value="UniProtKB-KW"/>
</dbReference>
<comment type="catalytic activity">
    <reaction evidence="1">
        <text>S-ubiquitinyl-[E2 ubiquitin-conjugating enzyme]-L-cysteine + [acceptor protein]-L-lysine = [E2 ubiquitin-conjugating enzyme]-L-cysteine + N(6)-ubiquitinyl-[acceptor protein]-L-lysine.</text>
        <dbReference type="EC" id="2.3.2.27"/>
    </reaction>
</comment>
<sequence length="131" mass="14227">AGAKLCRDTSPWGPPQHMKSGATELDSRCPICLDSWEEASYVMPCLHQFCYNCILQWAETKPECSLCKRRITSAVPGPSTRGRGSQHSSGGPWQASEQEATPPATVGGCLRSWASSWGTHQPLRGPGDCCY</sequence>
<evidence type="ECO:0000259" key="11">
    <source>
        <dbReference type="PROSITE" id="PS50089"/>
    </source>
</evidence>
<reference evidence="12" key="2">
    <citation type="submission" date="2025-09" db="UniProtKB">
        <authorList>
            <consortium name="Ensembl"/>
        </authorList>
    </citation>
    <scope>IDENTIFICATION</scope>
</reference>
<dbReference type="SUPFAM" id="SSF57850">
    <property type="entry name" value="RING/U-box"/>
    <property type="match status" value="1"/>
</dbReference>
<evidence type="ECO:0000256" key="6">
    <source>
        <dbReference type="ARBA" id="ARBA00022833"/>
    </source>
</evidence>
<evidence type="ECO:0000313" key="12">
    <source>
        <dbReference type="Ensembl" id="ENSBOBP00000012060.1"/>
    </source>
</evidence>
<keyword evidence="3" id="KW-0808">Transferase</keyword>
<evidence type="ECO:0000256" key="5">
    <source>
        <dbReference type="ARBA" id="ARBA00022771"/>
    </source>
</evidence>
<feature type="domain" description="RING-type" evidence="11">
    <location>
        <begin position="29"/>
        <end position="68"/>
    </location>
</feature>
<evidence type="ECO:0000313" key="13">
    <source>
        <dbReference type="Proteomes" id="UP000694567"/>
    </source>
</evidence>
<dbReference type="GO" id="GO:0000209">
    <property type="term" value="P:protein polyubiquitination"/>
    <property type="evidence" value="ECO:0007669"/>
    <property type="project" value="TreeGrafter"/>
</dbReference>
<feature type="compositionally biased region" description="Polar residues" evidence="10">
    <location>
        <begin position="82"/>
        <end position="99"/>
    </location>
</feature>
<dbReference type="InterPro" id="IPR013083">
    <property type="entry name" value="Znf_RING/FYVE/PHD"/>
</dbReference>
<dbReference type="Proteomes" id="UP000694567">
    <property type="component" value="Unplaced"/>
</dbReference>
<keyword evidence="5 9" id="KW-0863">Zinc-finger</keyword>
<evidence type="ECO:0000256" key="3">
    <source>
        <dbReference type="ARBA" id="ARBA00022679"/>
    </source>
</evidence>
<dbReference type="Gene3D" id="3.30.40.10">
    <property type="entry name" value="Zinc/RING finger domain, C3HC4 (zinc finger)"/>
    <property type="match status" value="1"/>
</dbReference>
<feature type="region of interest" description="Disordered" evidence="10">
    <location>
        <begin position="1"/>
        <end position="22"/>
    </location>
</feature>
<evidence type="ECO:0000256" key="8">
    <source>
        <dbReference type="ARBA" id="ARBA00023163"/>
    </source>
</evidence>
<reference evidence="12" key="1">
    <citation type="submission" date="2025-08" db="UniProtKB">
        <authorList>
            <consortium name="Ensembl"/>
        </authorList>
    </citation>
    <scope>IDENTIFICATION</scope>
</reference>
<keyword evidence="7" id="KW-0805">Transcription regulation</keyword>
<keyword evidence="6" id="KW-0862">Zinc</keyword>
<proteinExistence type="predicted"/>
<evidence type="ECO:0000256" key="9">
    <source>
        <dbReference type="PROSITE-ProRule" id="PRU00175"/>
    </source>
</evidence>
<dbReference type="PANTHER" id="PTHR46077">
    <property type="entry name" value="E3 UBIQUITIN-PROTEIN LIGASE TOPORS"/>
    <property type="match status" value="1"/>
</dbReference>
<keyword evidence="4" id="KW-0479">Metal-binding</keyword>
<accession>A0A8C0F1C3</accession>
<dbReference type="PANTHER" id="PTHR46077:SF1">
    <property type="entry name" value="TOP1 BINDING ARGININE_SERINE RICH PROTEIN, E3 UBIQUITIN LIGASE"/>
    <property type="match status" value="1"/>
</dbReference>
<dbReference type="InterPro" id="IPR001841">
    <property type="entry name" value="Znf_RING"/>
</dbReference>
<protein>
    <recommendedName>
        <fullName evidence="2">RING-type E3 ubiquitin transferase</fullName>
        <ecNumber evidence="2">2.3.2.27</ecNumber>
    </recommendedName>
</protein>
<dbReference type="GO" id="GO:0061630">
    <property type="term" value="F:ubiquitin protein ligase activity"/>
    <property type="evidence" value="ECO:0007669"/>
    <property type="project" value="UniProtKB-EC"/>
</dbReference>
<evidence type="ECO:0000256" key="7">
    <source>
        <dbReference type="ARBA" id="ARBA00023015"/>
    </source>
</evidence>
<evidence type="ECO:0000256" key="4">
    <source>
        <dbReference type="ARBA" id="ARBA00022723"/>
    </source>
</evidence>
<dbReference type="PROSITE" id="PS50089">
    <property type="entry name" value="ZF_RING_2"/>
    <property type="match status" value="1"/>
</dbReference>
<dbReference type="PROSITE" id="PS00518">
    <property type="entry name" value="ZF_RING_1"/>
    <property type="match status" value="1"/>
</dbReference>
<organism evidence="12 13">
    <name type="scientific">Bubo bubo</name>
    <name type="common">Eurasian eagle-owl</name>
    <name type="synonym">Strix bubo</name>
    <dbReference type="NCBI Taxonomy" id="30461"/>
    <lineage>
        <taxon>Eukaryota</taxon>
        <taxon>Metazoa</taxon>
        <taxon>Chordata</taxon>
        <taxon>Craniata</taxon>
        <taxon>Vertebrata</taxon>
        <taxon>Euteleostomi</taxon>
        <taxon>Archelosauria</taxon>
        <taxon>Archosauria</taxon>
        <taxon>Dinosauria</taxon>
        <taxon>Saurischia</taxon>
        <taxon>Theropoda</taxon>
        <taxon>Coelurosauria</taxon>
        <taxon>Aves</taxon>
        <taxon>Neognathae</taxon>
        <taxon>Neoaves</taxon>
        <taxon>Telluraves</taxon>
        <taxon>Strigiformes</taxon>
        <taxon>Strigidae</taxon>
        <taxon>Bubo</taxon>
    </lineage>
</organism>
<keyword evidence="13" id="KW-1185">Reference proteome</keyword>
<feature type="region of interest" description="Disordered" evidence="10">
    <location>
        <begin position="73"/>
        <end position="104"/>
    </location>
</feature>
<dbReference type="Ensembl" id="ENSBOBT00000012353.1">
    <property type="protein sequence ID" value="ENSBOBP00000012060.1"/>
    <property type="gene ID" value="ENSBOBG00000007647.1"/>
</dbReference>
<evidence type="ECO:0000256" key="1">
    <source>
        <dbReference type="ARBA" id="ARBA00000900"/>
    </source>
</evidence>
<dbReference type="Pfam" id="PF13923">
    <property type="entry name" value="zf-C3HC4_2"/>
    <property type="match status" value="1"/>
</dbReference>
<dbReference type="SMART" id="SM00184">
    <property type="entry name" value="RING"/>
    <property type="match status" value="1"/>
</dbReference>
<dbReference type="AlphaFoldDB" id="A0A8C0F1C3"/>
<name>A0A8C0F1C3_BUBBB</name>
<dbReference type="EC" id="2.3.2.27" evidence="2"/>
<dbReference type="InterPro" id="IPR017907">
    <property type="entry name" value="Znf_RING_CS"/>
</dbReference>
<keyword evidence="8" id="KW-0804">Transcription</keyword>
<evidence type="ECO:0000256" key="10">
    <source>
        <dbReference type="SAM" id="MobiDB-lite"/>
    </source>
</evidence>
<dbReference type="GO" id="GO:0006513">
    <property type="term" value="P:protein monoubiquitination"/>
    <property type="evidence" value="ECO:0007669"/>
    <property type="project" value="TreeGrafter"/>
</dbReference>